<keyword evidence="1" id="KW-0732">Signal</keyword>
<dbReference type="eggNOG" id="COG1520">
    <property type="taxonomic scope" value="Bacteria"/>
</dbReference>
<dbReference type="AlphaFoldDB" id="N9C8K8"/>
<dbReference type="Gene3D" id="2.130.10.10">
    <property type="entry name" value="YVTN repeat-like/Quinoprotein amine dehydrogenase"/>
    <property type="match status" value="1"/>
</dbReference>
<sequence>MYKKARFALISTISLALVACGGGNSGDGSNSSTPATPALLLTPTTLNQTLYEGESQELNLKATVNTTIVNGSVYVLVIDSSNVIEPSILVSPESSNLYNVRMTTKASLALGKHIGALDIMLCRDSACKQQYPGSPVKAPYSFTVTPPPPSFSTSPTAITLEQDVDDNSKAVIQIQVTDRIKNVLPKVTISGDIHFTQSFSQTDAKKYNLELTVPSDLAVGTHTGTVNVSLCLDESCSKTYAGSPQKIPYTIKIKPIVNLTALIPITGVTGWEMFQGNAAHTGYVPITIDPKKITRRWSWNKPSADNGALSTITASQGKIFAVSYVITSTGSKRYSIHSINENNASTAWTQNFNSHTVNPPSVSDGKVFVASSGHGDTAMWQFDAATGVPLFKTPFYSQWDNYLAPTIKNGKVYTNGGYYGGVNSFNISDGTDSWFQALNPYDMWTPAVDANYVYAYTGNMFSVLSAKDGHKVFEIPDPTYNRGSYSINSAPVIGSLGNVLVANGLGHGGSNNLISYNIAQRNVNWTLNGEFKSMPAVANKVVYVTNASPFRLEARNEADGTLIWSWLPDNASTTQFIGNIVVTTNLIFVATNAGTYAIDKTTHVPVWHFKKTGNLAITSNGILLVNDASTIYAINLK</sequence>
<feature type="signal peptide" evidence="1">
    <location>
        <begin position="1"/>
        <end position="19"/>
    </location>
</feature>
<accession>N9C8K8</accession>
<dbReference type="SUPFAM" id="SSF50998">
    <property type="entry name" value="Quinoprotein alcohol dehydrogenase-like"/>
    <property type="match status" value="2"/>
</dbReference>
<dbReference type="InterPro" id="IPR002372">
    <property type="entry name" value="PQQ_rpt_dom"/>
</dbReference>
<reference evidence="3 4" key="1">
    <citation type="submission" date="2013-02" db="EMBL/GenBank/DDBJ databases">
        <title>The Genome Sequence of Acinetobacter bouvetii CIP 107468.</title>
        <authorList>
            <consortium name="The Broad Institute Genome Sequencing Platform"/>
            <consortium name="The Broad Institute Genome Sequencing Center for Infectious Disease"/>
            <person name="Cerqueira G."/>
            <person name="Feldgarden M."/>
            <person name="Courvalin P."/>
            <person name="Perichon B."/>
            <person name="Grillot-Courvalin C."/>
            <person name="Clermont D."/>
            <person name="Rocha E."/>
            <person name="Yoon E.-J."/>
            <person name="Nemec A."/>
            <person name="Walker B."/>
            <person name="Young S.K."/>
            <person name="Zeng Q."/>
            <person name="Gargeya S."/>
            <person name="Fitzgerald M."/>
            <person name="Haas B."/>
            <person name="Abouelleil A."/>
            <person name="Alvarado L."/>
            <person name="Arachchi H.M."/>
            <person name="Berlin A.M."/>
            <person name="Chapman S.B."/>
            <person name="Dewar J."/>
            <person name="Goldberg J."/>
            <person name="Griggs A."/>
            <person name="Gujja S."/>
            <person name="Hansen M."/>
            <person name="Howarth C."/>
            <person name="Imamovic A."/>
            <person name="Larimer J."/>
            <person name="McCowan C."/>
            <person name="Murphy C."/>
            <person name="Neiman D."/>
            <person name="Pearson M."/>
            <person name="Priest M."/>
            <person name="Roberts A."/>
            <person name="Saif S."/>
            <person name="Shea T."/>
            <person name="Sisk P."/>
            <person name="Sykes S."/>
            <person name="Wortman J."/>
            <person name="Nusbaum C."/>
            <person name="Birren B."/>
        </authorList>
    </citation>
    <scope>NUCLEOTIDE SEQUENCE [LARGE SCALE GENOMIC DNA]</scope>
    <source>
        <strain evidence="3 4">CIP 107468</strain>
    </source>
</reference>
<dbReference type="InterPro" id="IPR015943">
    <property type="entry name" value="WD40/YVTN_repeat-like_dom_sf"/>
</dbReference>
<evidence type="ECO:0000313" key="4">
    <source>
        <dbReference type="Proteomes" id="UP000018460"/>
    </source>
</evidence>
<evidence type="ECO:0000259" key="2">
    <source>
        <dbReference type="Pfam" id="PF13360"/>
    </source>
</evidence>
<dbReference type="Proteomes" id="UP000018460">
    <property type="component" value="Unassembled WGS sequence"/>
</dbReference>
<comment type="caution">
    <text evidence="3">The sequence shown here is derived from an EMBL/GenBank/DDBJ whole genome shotgun (WGS) entry which is preliminary data.</text>
</comment>
<feature type="domain" description="Pyrrolo-quinoline quinone repeat" evidence="2">
    <location>
        <begin position="335"/>
        <end position="565"/>
    </location>
</feature>
<dbReference type="PATRIC" id="fig|1120925.3.peg.2435"/>
<evidence type="ECO:0000313" key="3">
    <source>
        <dbReference type="EMBL" id="ENV82172.1"/>
    </source>
</evidence>
<proteinExistence type="predicted"/>
<dbReference type="RefSeq" id="WP_005011417.1">
    <property type="nucleotide sequence ID" value="NZ_KB849727.1"/>
</dbReference>
<dbReference type="Gene3D" id="2.40.128.630">
    <property type="match status" value="1"/>
</dbReference>
<keyword evidence="4" id="KW-1185">Reference proteome</keyword>
<gene>
    <name evidence="3" type="ORF">F941_02302</name>
</gene>
<name>N9C8K8_9GAMM</name>
<dbReference type="PANTHER" id="PTHR34512:SF30">
    <property type="entry name" value="OUTER MEMBRANE PROTEIN ASSEMBLY FACTOR BAMB"/>
    <property type="match status" value="1"/>
</dbReference>
<dbReference type="Pfam" id="PF13360">
    <property type="entry name" value="PQQ_2"/>
    <property type="match status" value="1"/>
</dbReference>
<dbReference type="EMBL" id="APQD01000017">
    <property type="protein sequence ID" value="ENV82172.1"/>
    <property type="molecule type" value="Genomic_DNA"/>
</dbReference>
<organism evidence="3 4">
    <name type="scientific">Acinetobacter bouvetii DSM 14964 = CIP 107468</name>
    <dbReference type="NCBI Taxonomy" id="1120925"/>
    <lineage>
        <taxon>Bacteria</taxon>
        <taxon>Pseudomonadati</taxon>
        <taxon>Pseudomonadota</taxon>
        <taxon>Gammaproteobacteria</taxon>
        <taxon>Moraxellales</taxon>
        <taxon>Moraxellaceae</taxon>
        <taxon>Acinetobacter</taxon>
    </lineage>
</organism>
<protein>
    <recommendedName>
        <fullName evidence="2">Pyrrolo-quinoline quinone repeat domain-containing protein</fullName>
    </recommendedName>
</protein>
<dbReference type="InterPro" id="IPR011047">
    <property type="entry name" value="Quinoprotein_ADH-like_sf"/>
</dbReference>
<feature type="chain" id="PRO_5004140744" description="Pyrrolo-quinoline quinone repeat domain-containing protein" evidence="1">
    <location>
        <begin position="20"/>
        <end position="637"/>
    </location>
</feature>
<dbReference type="OrthoDB" id="5378341at2"/>
<dbReference type="PANTHER" id="PTHR34512">
    <property type="entry name" value="CELL SURFACE PROTEIN"/>
    <property type="match status" value="1"/>
</dbReference>
<evidence type="ECO:0000256" key="1">
    <source>
        <dbReference type="SAM" id="SignalP"/>
    </source>
</evidence>
<dbReference type="PROSITE" id="PS51257">
    <property type="entry name" value="PROKAR_LIPOPROTEIN"/>
    <property type="match status" value="1"/>
</dbReference>
<dbReference type="eggNOG" id="COG3386">
    <property type="taxonomic scope" value="Bacteria"/>
</dbReference>